<dbReference type="Proteomes" id="UP000305067">
    <property type="component" value="Unassembled WGS sequence"/>
</dbReference>
<keyword evidence="3" id="KW-1185">Reference proteome</keyword>
<protein>
    <submittedName>
        <fullName evidence="2">Uncharacterized protein</fullName>
    </submittedName>
</protein>
<gene>
    <name evidence="2" type="ORF">BDV98DRAFT_67245</name>
</gene>
<feature type="region of interest" description="Disordered" evidence="1">
    <location>
        <begin position="156"/>
        <end position="206"/>
    </location>
</feature>
<accession>A0A5C3QKQ0</accession>
<dbReference type="EMBL" id="ML178824">
    <property type="protein sequence ID" value="TFL01730.1"/>
    <property type="molecule type" value="Genomic_DNA"/>
</dbReference>
<evidence type="ECO:0000313" key="2">
    <source>
        <dbReference type="EMBL" id="TFL01730.1"/>
    </source>
</evidence>
<organism evidence="2 3">
    <name type="scientific">Pterulicium gracile</name>
    <dbReference type="NCBI Taxonomy" id="1884261"/>
    <lineage>
        <taxon>Eukaryota</taxon>
        <taxon>Fungi</taxon>
        <taxon>Dikarya</taxon>
        <taxon>Basidiomycota</taxon>
        <taxon>Agaricomycotina</taxon>
        <taxon>Agaricomycetes</taxon>
        <taxon>Agaricomycetidae</taxon>
        <taxon>Agaricales</taxon>
        <taxon>Pleurotineae</taxon>
        <taxon>Pterulaceae</taxon>
        <taxon>Pterulicium</taxon>
    </lineage>
</organism>
<evidence type="ECO:0000313" key="3">
    <source>
        <dbReference type="Proteomes" id="UP000305067"/>
    </source>
</evidence>
<reference evidence="2 3" key="1">
    <citation type="journal article" date="2019" name="Nat. Ecol. Evol.">
        <title>Megaphylogeny resolves global patterns of mushroom evolution.</title>
        <authorList>
            <person name="Varga T."/>
            <person name="Krizsan K."/>
            <person name="Foldi C."/>
            <person name="Dima B."/>
            <person name="Sanchez-Garcia M."/>
            <person name="Sanchez-Ramirez S."/>
            <person name="Szollosi G.J."/>
            <person name="Szarkandi J.G."/>
            <person name="Papp V."/>
            <person name="Albert L."/>
            <person name="Andreopoulos W."/>
            <person name="Angelini C."/>
            <person name="Antonin V."/>
            <person name="Barry K.W."/>
            <person name="Bougher N.L."/>
            <person name="Buchanan P."/>
            <person name="Buyck B."/>
            <person name="Bense V."/>
            <person name="Catcheside P."/>
            <person name="Chovatia M."/>
            <person name="Cooper J."/>
            <person name="Damon W."/>
            <person name="Desjardin D."/>
            <person name="Finy P."/>
            <person name="Geml J."/>
            <person name="Haridas S."/>
            <person name="Hughes K."/>
            <person name="Justo A."/>
            <person name="Karasinski D."/>
            <person name="Kautmanova I."/>
            <person name="Kiss B."/>
            <person name="Kocsube S."/>
            <person name="Kotiranta H."/>
            <person name="LaButti K.M."/>
            <person name="Lechner B.E."/>
            <person name="Liimatainen K."/>
            <person name="Lipzen A."/>
            <person name="Lukacs Z."/>
            <person name="Mihaltcheva S."/>
            <person name="Morgado L.N."/>
            <person name="Niskanen T."/>
            <person name="Noordeloos M.E."/>
            <person name="Ohm R.A."/>
            <person name="Ortiz-Santana B."/>
            <person name="Ovrebo C."/>
            <person name="Racz N."/>
            <person name="Riley R."/>
            <person name="Savchenko A."/>
            <person name="Shiryaev A."/>
            <person name="Soop K."/>
            <person name="Spirin V."/>
            <person name="Szebenyi C."/>
            <person name="Tomsovsky M."/>
            <person name="Tulloss R.E."/>
            <person name="Uehling J."/>
            <person name="Grigoriev I.V."/>
            <person name="Vagvolgyi C."/>
            <person name="Papp T."/>
            <person name="Martin F.M."/>
            <person name="Miettinen O."/>
            <person name="Hibbett D.S."/>
            <person name="Nagy L.G."/>
        </authorList>
    </citation>
    <scope>NUCLEOTIDE SEQUENCE [LARGE SCALE GENOMIC DNA]</scope>
    <source>
        <strain evidence="2 3">CBS 309.79</strain>
    </source>
</reference>
<sequence>MDSSLFLRWTLVYILMDDYLLFHGLLFHGQLPAFLCRLFDFVSYRLCSSSLYHSRLFCSSPFWTSCLPYLFLSSVYHSAATIYLSTPSLRSAHFQTESKLQMLSDPGLSYTHQVLLHPFFPSRPHSSACRLLLLRTSICITRPGLLSRSVPTAMTMPPNIVDSSSSSHASEQPLGPDQFPLLSKKQRPTLVPSNDRRSLKNHSSKETPLNITQRVFL</sequence>
<feature type="compositionally biased region" description="Polar residues" evidence="1">
    <location>
        <begin position="161"/>
        <end position="170"/>
    </location>
</feature>
<proteinExistence type="predicted"/>
<dbReference type="AlphaFoldDB" id="A0A5C3QKQ0"/>
<name>A0A5C3QKQ0_9AGAR</name>
<evidence type="ECO:0000256" key="1">
    <source>
        <dbReference type="SAM" id="MobiDB-lite"/>
    </source>
</evidence>